<sequence length="323" mass="34598">MKASKIRARFVYPCECSAVPECAPGVPLVRDGCGCCWQCARQAGDLCNATHSCDASRNLTCVYNNGKDLSGICRVRSLPTFQNGTYACVSLCPNESLQPSSQCHNPHLVAVAGQCCREWMCDAPGTLDDVRHVCTPCVWGKGPAAPPTFPVPLLSVRRLMAKPHTFPSRNLQVVTAPSRTKLLMGGIRTGKKDTPRVNVPRAMVQCSVMTWAWTLCSDGTDPQCQLVNPTRPVSVCVPAKNHPAAAAAAAERQETPHQAQPSVQSYVAGRSSRGGDGCGWDGASASGRYKTQAVRHVQADAAPCHINNISITFCVRSCKTLTC</sequence>
<dbReference type="AlphaFoldDB" id="A0A8J4Y1Z2"/>
<keyword evidence="1" id="KW-0732">Signal</keyword>
<dbReference type="PROSITE" id="PS51323">
    <property type="entry name" value="IGFBP_N_2"/>
    <property type="match status" value="1"/>
</dbReference>
<dbReference type="GO" id="GO:0007155">
    <property type="term" value="P:cell adhesion"/>
    <property type="evidence" value="ECO:0007669"/>
    <property type="project" value="TreeGrafter"/>
</dbReference>
<dbReference type="GO" id="GO:0007165">
    <property type="term" value="P:signal transduction"/>
    <property type="evidence" value="ECO:0007669"/>
    <property type="project" value="TreeGrafter"/>
</dbReference>
<protein>
    <submittedName>
        <fullName evidence="5">Protein CYR61</fullName>
    </submittedName>
</protein>
<accession>A0A8J4Y1Z2</accession>
<keyword evidence="6" id="KW-1185">Reference proteome</keyword>
<dbReference type="EMBL" id="JACEEZ010015402">
    <property type="protein sequence ID" value="KAG0718867.1"/>
    <property type="molecule type" value="Genomic_DNA"/>
</dbReference>
<dbReference type="SUPFAM" id="SSF57184">
    <property type="entry name" value="Growth factor receptor domain"/>
    <property type="match status" value="1"/>
</dbReference>
<evidence type="ECO:0000256" key="1">
    <source>
        <dbReference type="ARBA" id="ARBA00022729"/>
    </source>
</evidence>
<feature type="region of interest" description="Disordered" evidence="3">
    <location>
        <begin position="253"/>
        <end position="275"/>
    </location>
</feature>
<dbReference type="OrthoDB" id="6367582at2759"/>
<name>A0A8J4Y1Z2_CHIOP</name>
<evidence type="ECO:0000256" key="2">
    <source>
        <dbReference type="ARBA" id="ARBA00023157"/>
    </source>
</evidence>
<proteinExistence type="predicted"/>
<dbReference type="Pfam" id="PF00219">
    <property type="entry name" value="IGFBP"/>
    <property type="match status" value="1"/>
</dbReference>
<evidence type="ECO:0000313" key="5">
    <source>
        <dbReference type="EMBL" id="KAG0718867.1"/>
    </source>
</evidence>
<dbReference type="PROSITE" id="PS00222">
    <property type="entry name" value="IGFBP_N_1"/>
    <property type="match status" value="1"/>
</dbReference>
<dbReference type="Proteomes" id="UP000770661">
    <property type="component" value="Unassembled WGS sequence"/>
</dbReference>
<evidence type="ECO:0000256" key="3">
    <source>
        <dbReference type="SAM" id="MobiDB-lite"/>
    </source>
</evidence>
<keyword evidence="2" id="KW-1015">Disulfide bond</keyword>
<dbReference type="GO" id="GO:0045597">
    <property type="term" value="P:positive regulation of cell differentiation"/>
    <property type="evidence" value="ECO:0007669"/>
    <property type="project" value="TreeGrafter"/>
</dbReference>
<dbReference type="GO" id="GO:0005178">
    <property type="term" value="F:integrin binding"/>
    <property type="evidence" value="ECO:0007669"/>
    <property type="project" value="TreeGrafter"/>
</dbReference>
<dbReference type="PANTHER" id="PTHR11348">
    <property type="entry name" value="CONNECTIVE TISSUE GROWTH FACTOR-RELATED"/>
    <property type="match status" value="1"/>
</dbReference>
<dbReference type="GO" id="GO:0008201">
    <property type="term" value="F:heparin binding"/>
    <property type="evidence" value="ECO:0007669"/>
    <property type="project" value="TreeGrafter"/>
</dbReference>
<dbReference type="InterPro" id="IPR050941">
    <property type="entry name" value="CCN"/>
</dbReference>
<dbReference type="InterPro" id="IPR000867">
    <property type="entry name" value="IGFBP-like"/>
</dbReference>
<comment type="caution">
    <text evidence="5">The sequence shown here is derived from an EMBL/GenBank/DDBJ whole genome shotgun (WGS) entry which is preliminary data.</text>
</comment>
<gene>
    <name evidence="5" type="primary">CYR61</name>
    <name evidence="5" type="ORF">GWK47_051661</name>
</gene>
<dbReference type="PANTHER" id="PTHR11348:SF17">
    <property type="entry name" value="CCN"/>
    <property type="match status" value="1"/>
</dbReference>
<reference evidence="5" key="1">
    <citation type="submission" date="2020-07" db="EMBL/GenBank/DDBJ databases">
        <title>The High-quality genome of the commercially important snow crab, Chionoecetes opilio.</title>
        <authorList>
            <person name="Jeong J.-H."/>
            <person name="Ryu S."/>
        </authorList>
    </citation>
    <scope>NUCLEOTIDE SEQUENCE</scope>
    <source>
        <strain evidence="5">MADBK_172401_WGS</strain>
        <tissue evidence="5">Digestive gland</tissue>
    </source>
</reference>
<dbReference type="GO" id="GO:0031012">
    <property type="term" value="C:extracellular matrix"/>
    <property type="evidence" value="ECO:0007669"/>
    <property type="project" value="TreeGrafter"/>
</dbReference>
<feature type="domain" description="IGFBP N-terminal" evidence="4">
    <location>
        <begin position="7"/>
        <end position="76"/>
    </location>
</feature>
<dbReference type="GO" id="GO:0005615">
    <property type="term" value="C:extracellular space"/>
    <property type="evidence" value="ECO:0007669"/>
    <property type="project" value="TreeGrafter"/>
</dbReference>
<evidence type="ECO:0000259" key="4">
    <source>
        <dbReference type="PROSITE" id="PS51323"/>
    </source>
</evidence>
<dbReference type="InterPro" id="IPR017891">
    <property type="entry name" value="Insulin_GF-bd_Cys-rich_CS"/>
</dbReference>
<dbReference type="InterPro" id="IPR009030">
    <property type="entry name" value="Growth_fac_rcpt_cys_sf"/>
</dbReference>
<dbReference type="SMART" id="SM00121">
    <property type="entry name" value="IB"/>
    <property type="match status" value="1"/>
</dbReference>
<feature type="compositionally biased region" description="Polar residues" evidence="3">
    <location>
        <begin position="256"/>
        <end position="265"/>
    </location>
</feature>
<evidence type="ECO:0000313" key="6">
    <source>
        <dbReference type="Proteomes" id="UP000770661"/>
    </source>
</evidence>
<organism evidence="5 6">
    <name type="scientific">Chionoecetes opilio</name>
    <name type="common">Atlantic snow crab</name>
    <name type="synonym">Cancer opilio</name>
    <dbReference type="NCBI Taxonomy" id="41210"/>
    <lineage>
        <taxon>Eukaryota</taxon>
        <taxon>Metazoa</taxon>
        <taxon>Ecdysozoa</taxon>
        <taxon>Arthropoda</taxon>
        <taxon>Crustacea</taxon>
        <taxon>Multicrustacea</taxon>
        <taxon>Malacostraca</taxon>
        <taxon>Eumalacostraca</taxon>
        <taxon>Eucarida</taxon>
        <taxon>Decapoda</taxon>
        <taxon>Pleocyemata</taxon>
        <taxon>Brachyura</taxon>
        <taxon>Eubrachyura</taxon>
        <taxon>Majoidea</taxon>
        <taxon>Majidae</taxon>
        <taxon>Chionoecetes</taxon>
    </lineage>
</organism>